<feature type="signal peptide" evidence="1">
    <location>
        <begin position="1"/>
        <end position="19"/>
    </location>
</feature>
<sequence>MKIRNITYLLVCCCLCLIAACDKKLMLPSTENQKIVLLGELVAGDSMKIRAGMSTVIQSGAMMNEELIQNLSINIKDGANNTTQLSGAEDDLSITEHTVSFSSGQLTQAGNKYEIRASHPELGTAYANIIIPNPFNADITDTLSTEYNGENCLQVNIQINDNAENNFYVVEVLQQPFTLEPAFLFNGQWFKTSENFSLYDSLINAGVTVEEKLDSFYTQMLNRITFYTTDAQSEHLLNGNSKTLCRRVLLYDKSFNGSAHLTSILLPKSQINPFPGSGLRTLIQVKSVAEDYFLYLKGYEQYDPFSGFSNTNTPVRLTGNITNGVGMIGGVYKRTFTYQF</sequence>
<dbReference type="PROSITE" id="PS51257">
    <property type="entry name" value="PROKAR_LIPOPROTEIN"/>
    <property type="match status" value="1"/>
</dbReference>
<reference evidence="2 3" key="1">
    <citation type="submission" date="2019-09" db="EMBL/GenBank/DDBJ databases">
        <title>Genome sequence and assembly of Taibaiella sp.</title>
        <authorList>
            <person name="Chhetri G."/>
        </authorList>
    </citation>
    <scope>NUCLEOTIDE SEQUENCE [LARGE SCALE GENOMIC DNA]</scope>
    <source>
        <strain evidence="2 3">KVB11</strain>
    </source>
</reference>
<comment type="caution">
    <text evidence="2">The sequence shown here is derived from an EMBL/GenBank/DDBJ whole genome shotgun (WGS) entry which is preliminary data.</text>
</comment>
<accession>A0A5M6CMA5</accession>
<evidence type="ECO:0000313" key="3">
    <source>
        <dbReference type="Proteomes" id="UP000323632"/>
    </source>
</evidence>
<feature type="chain" id="PRO_5024331585" evidence="1">
    <location>
        <begin position="20"/>
        <end position="340"/>
    </location>
</feature>
<evidence type="ECO:0000313" key="2">
    <source>
        <dbReference type="EMBL" id="KAA5536341.1"/>
    </source>
</evidence>
<dbReference type="EMBL" id="VWSH01000001">
    <property type="protein sequence ID" value="KAA5536341.1"/>
    <property type="molecule type" value="Genomic_DNA"/>
</dbReference>
<gene>
    <name evidence="2" type="ORF">F0919_01345</name>
</gene>
<organism evidence="2 3">
    <name type="scientific">Taibaiella lutea</name>
    <dbReference type="NCBI Taxonomy" id="2608001"/>
    <lineage>
        <taxon>Bacteria</taxon>
        <taxon>Pseudomonadati</taxon>
        <taxon>Bacteroidota</taxon>
        <taxon>Chitinophagia</taxon>
        <taxon>Chitinophagales</taxon>
        <taxon>Chitinophagaceae</taxon>
        <taxon>Taibaiella</taxon>
    </lineage>
</organism>
<keyword evidence="1" id="KW-0732">Signal</keyword>
<dbReference type="AlphaFoldDB" id="A0A5M6CMA5"/>
<name>A0A5M6CMA5_9BACT</name>
<protein>
    <submittedName>
        <fullName evidence="2">DUF4249 family protein</fullName>
    </submittedName>
</protein>
<proteinExistence type="predicted"/>
<evidence type="ECO:0000256" key="1">
    <source>
        <dbReference type="SAM" id="SignalP"/>
    </source>
</evidence>
<keyword evidence="3" id="KW-1185">Reference proteome</keyword>
<dbReference type="Proteomes" id="UP000323632">
    <property type="component" value="Unassembled WGS sequence"/>
</dbReference>